<feature type="transmembrane region" description="Helical" evidence="8">
    <location>
        <begin position="145"/>
        <end position="172"/>
    </location>
</feature>
<dbReference type="EMBL" id="CP011071">
    <property type="protein sequence ID" value="AKA34723.1"/>
    <property type="molecule type" value="Genomic_DNA"/>
</dbReference>
<evidence type="ECO:0000256" key="6">
    <source>
        <dbReference type="ARBA" id="ARBA00022989"/>
    </source>
</evidence>
<dbReference type="PANTHER" id="PTHR33908:SF11">
    <property type="entry name" value="MEMBRANE PROTEIN"/>
    <property type="match status" value="1"/>
</dbReference>
<organism evidence="10 11">
    <name type="scientific">Flagellimonas lutaonensis</name>
    <dbReference type="NCBI Taxonomy" id="516051"/>
    <lineage>
        <taxon>Bacteria</taxon>
        <taxon>Pseudomonadati</taxon>
        <taxon>Bacteroidota</taxon>
        <taxon>Flavobacteriia</taxon>
        <taxon>Flavobacteriales</taxon>
        <taxon>Flavobacteriaceae</taxon>
        <taxon>Flagellimonas</taxon>
    </lineage>
</organism>
<feature type="transmembrane region" description="Helical" evidence="8">
    <location>
        <begin position="232"/>
        <end position="251"/>
    </location>
</feature>
<dbReference type="InterPro" id="IPR038731">
    <property type="entry name" value="RgtA/B/C-like"/>
</dbReference>
<dbReference type="Proteomes" id="UP000032726">
    <property type="component" value="Chromosome"/>
</dbReference>
<dbReference type="OrthoDB" id="9813729at2"/>
<dbReference type="GO" id="GO:0016763">
    <property type="term" value="F:pentosyltransferase activity"/>
    <property type="evidence" value="ECO:0007669"/>
    <property type="project" value="TreeGrafter"/>
</dbReference>
<dbReference type="Pfam" id="PF13231">
    <property type="entry name" value="PMT_2"/>
    <property type="match status" value="1"/>
</dbReference>
<keyword evidence="2" id="KW-1003">Cell membrane</keyword>
<dbReference type="AlphaFoldDB" id="A0A0D5YS71"/>
<dbReference type="InterPro" id="IPR050297">
    <property type="entry name" value="LipidA_mod_glycosyltrf_83"/>
</dbReference>
<feature type="transmembrane region" description="Helical" evidence="8">
    <location>
        <begin position="313"/>
        <end position="332"/>
    </location>
</feature>
<dbReference type="PANTHER" id="PTHR33908">
    <property type="entry name" value="MANNOSYLTRANSFERASE YKCB-RELATED"/>
    <property type="match status" value="1"/>
</dbReference>
<feature type="domain" description="Glycosyltransferase RgtA/B/C/D-like" evidence="9">
    <location>
        <begin position="49"/>
        <end position="202"/>
    </location>
</feature>
<reference evidence="10 11" key="1">
    <citation type="submission" date="2015-03" db="EMBL/GenBank/DDBJ databases">
        <title>Complete genome sequence of Muricauda lutaonensis CC-HSB-11T, isolated from a coastal hot spring.</title>
        <authorList>
            <person name="Kim K.M."/>
        </authorList>
    </citation>
    <scope>NUCLEOTIDE SEQUENCE [LARGE SCALE GENOMIC DNA]</scope>
    <source>
        <strain evidence="10 11">CC-HSB-11</strain>
    </source>
</reference>
<comment type="subcellular location">
    <subcellularLocation>
        <location evidence="1">Cell membrane</location>
        <topology evidence="1">Multi-pass membrane protein</topology>
    </subcellularLocation>
</comment>
<accession>A0A0D5YS71</accession>
<dbReference type="STRING" id="516051.VC82_1077"/>
<feature type="transmembrane region" description="Helical" evidence="8">
    <location>
        <begin position="286"/>
        <end position="306"/>
    </location>
</feature>
<feature type="transmembrane region" description="Helical" evidence="8">
    <location>
        <begin position="69"/>
        <end position="91"/>
    </location>
</feature>
<evidence type="ECO:0000313" key="11">
    <source>
        <dbReference type="Proteomes" id="UP000032726"/>
    </source>
</evidence>
<evidence type="ECO:0000256" key="2">
    <source>
        <dbReference type="ARBA" id="ARBA00022475"/>
    </source>
</evidence>
<keyword evidence="6 8" id="KW-1133">Transmembrane helix</keyword>
<dbReference type="GO" id="GO:0005886">
    <property type="term" value="C:plasma membrane"/>
    <property type="evidence" value="ECO:0007669"/>
    <property type="project" value="UniProtKB-SubCell"/>
</dbReference>
<evidence type="ECO:0000256" key="5">
    <source>
        <dbReference type="ARBA" id="ARBA00022692"/>
    </source>
</evidence>
<name>A0A0D5YS71_9FLAO</name>
<protein>
    <submittedName>
        <fullName evidence="10">4-amino-4-deoxy-L-arabinose transferase</fullName>
    </submittedName>
</protein>
<dbReference type="KEGG" id="mlt:VC82_1077"/>
<dbReference type="GO" id="GO:0009103">
    <property type="term" value="P:lipopolysaccharide biosynthetic process"/>
    <property type="evidence" value="ECO:0007669"/>
    <property type="project" value="UniProtKB-ARBA"/>
</dbReference>
<gene>
    <name evidence="10" type="ORF">VC82_1077</name>
</gene>
<dbReference type="PATRIC" id="fig|516051.4.peg.1114"/>
<keyword evidence="11" id="KW-1185">Reference proteome</keyword>
<evidence type="ECO:0000259" key="9">
    <source>
        <dbReference type="Pfam" id="PF13231"/>
    </source>
</evidence>
<keyword evidence="5 8" id="KW-0812">Transmembrane</keyword>
<evidence type="ECO:0000313" key="10">
    <source>
        <dbReference type="EMBL" id="AKA34723.1"/>
    </source>
</evidence>
<proteinExistence type="predicted"/>
<evidence type="ECO:0000256" key="4">
    <source>
        <dbReference type="ARBA" id="ARBA00022679"/>
    </source>
</evidence>
<keyword evidence="7 8" id="KW-0472">Membrane</keyword>
<evidence type="ECO:0000256" key="8">
    <source>
        <dbReference type="SAM" id="Phobius"/>
    </source>
</evidence>
<keyword evidence="4 10" id="KW-0808">Transferase</keyword>
<evidence type="ECO:0000256" key="1">
    <source>
        <dbReference type="ARBA" id="ARBA00004651"/>
    </source>
</evidence>
<dbReference type="HOGENOM" id="CLU_016165_2_0_10"/>
<feature type="transmembrane region" description="Helical" evidence="8">
    <location>
        <begin position="184"/>
        <end position="204"/>
    </location>
</feature>
<dbReference type="RefSeq" id="WP_045801447.1">
    <property type="nucleotide sequence ID" value="NZ_CP011071.1"/>
</dbReference>
<keyword evidence="3" id="KW-0328">Glycosyltransferase</keyword>
<evidence type="ECO:0000256" key="3">
    <source>
        <dbReference type="ARBA" id="ARBA00022676"/>
    </source>
</evidence>
<feature type="transmembrane region" description="Helical" evidence="8">
    <location>
        <begin position="98"/>
        <end position="118"/>
    </location>
</feature>
<sequence length="555" mass="64867">MTKRFPKLFIYLLSALFLLNIVQSFFTELIYDEAYYWYYAQDLAWGYFDHPPMVAFLAKISSFFFDGELGVRFMGCILGVGTFLVLWQLIASKEKHKYVPFFFVLLFSMPLLNAYGFLTLPDTPLLFFTTLFLLIYKKFLERATIGISLALGLVMAALMYSKYHAVLVILFVFLSNVALIRNRFAWLAVATALVCYFPHFAWLYNNDLVTIKYHLFERPNQPYSFEKFTLGYILNLVLVFGLLFPWVYWALLKTKAKDRFKKALQFLAYGVILFFFLSSFNRRVQTQWIIVICIPLAILTYEYFLSRPTPRKWIMRLGLTSTAILLFARVGLVHEPLFPVVYETHGNKEWVNTLKEKAGDIPVVFENSYRRAPMYAFYSGNTSYSLNNFHYRQNQYSIDDSEEKVQNRRVLYVTKYAKKGDISYTNARGTLFYGIFIDNFRSYRKLRCLVEDLPIDLQQDSLMVKVYNPYPHDIDLGNLTFHVAYLNAHKQLQESNKVAFSPLNGAIDRLKSNDTTYFRCTLKSPTMKDIEYIKFGISEFGLRPGINSSSYKLEP</sequence>
<evidence type="ECO:0000256" key="7">
    <source>
        <dbReference type="ARBA" id="ARBA00023136"/>
    </source>
</evidence>
<feature type="transmembrane region" description="Helical" evidence="8">
    <location>
        <begin position="263"/>
        <end position="280"/>
    </location>
</feature>